<dbReference type="PROSITE" id="PS50305">
    <property type="entry name" value="SIRTUIN"/>
    <property type="match status" value="1"/>
</dbReference>
<dbReference type="InterPro" id="IPR026591">
    <property type="entry name" value="Sirtuin_cat_small_dom_sf"/>
</dbReference>
<dbReference type="Gene3D" id="3.40.50.1220">
    <property type="entry name" value="TPP-binding domain"/>
    <property type="match status" value="1"/>
</dbReference>
<evidence type="ECO:0000256" key="1">
    <source>
        <dbReference type="ARBA" id="ARBA00022679"/>
    </source>
</evidence>
<feature type="binding site" evidence="3">
    <location>
        <begin position="187"/>
        <end position="189"/>
    </location>
    <ligand>
        <name>NAD(+)</name>
        <dbReference type="ChEBI" id="CHEBI:57540"/>
    </ligand>
</feature>
<comment type="similarity">
    <text evidence="3">Belongs to the sirtuin family. Class III subfamily.</text>
</comment>
<dbReference type="NCBIfam" id="NF001753">
    <property type="entry name" value="PRK00481.1-3"/>
    <property type="match status" value="1"/>
</dbReference>
<evidence type="ECO:0000256" key="4">
    <source>
        <dbReference type="PROSITE-ProRule" id="PRU00236"/>
    </source>
</evidence>
<comment type="domain">
    <text evidence="3">2 residues (Tyr-66 and Arg-69) present in a large hydrophobic pocket are probably involved in substrate specificity. They are important for desuccinylation activity, but dispensable for deacetylation activity.</text>
</comment>
<keyword evidence="1" id="KW-0808">Transferase</keyword>
<dbReference type="EC" id="2.3.1.286" evidence="3"/>
<dbReference type="InterPro" id="IPR003000">
    <property type="entry name" value="Sirtuin"/>
</dbReference>
<evidence type="ECO:0000256" key="3">
    <source>
        <dbReference type="HAMAP-Rule" id="MF_01121"/>
    </source>
</evidence>
<keyword evidence="3 4" id="KW-0479">Metal-binding</keyword>
<sequence>MEPVMRAALLLSRAKNVVVFTGAGVSAESGLATFRGAGGLWEGHRVEDVATPEAFGRDPLLVWRFYAMRRENAKKAQPNPAHKAIAKLEELFPSLVVVTQNVDGLHQRAGSTRVLELHGSLWRLFCAKCGRTREDHQVPLPQLPPRCGVCGGLERPGVVWFGEPLPEAVLAEAERVSSQADAMLVVGTSGVVWPAAGLVEVAAAWGAAVIEVNPEPSALAYLATVQIPAKAGEALPALTARLLEVQGARA</sequence>
<dbReference type="SUPFAM" id="SSF52467">
    <property type="entry name" value="DHS-like NAD/FAD-binding domain"/>
    <property type="match status" value="1"/>
</dbReference>
<comment type="cofactor">
    <cofactor evidence="3">
        <name>Zn(2+)</name>
        <dbReference type="ChEBI" id="CHEBI:29105"/>
    </cofactor>
    <text evidence="3">Binds 1 zinc ion per subunit.</text>
</comment>
<dbReference type="AlphaFoldDB" id="A0A062XVY7"/>
<dbReference type="PANTHER" id="PTHR11085:SF10">
    <property type="entry name" value="NAD-DEPENDENT PROTEIN DEACYLASE SIRTUIN-5, MITOCHONDRIAL-RELATED"/>
    <property type="match status" value="1"/>
</dbReference>
<dbReference type="GO" id="GO:0036054">
    <property type="term" value="F:protein-malonyllysine demalonylase activity"/>
    <property type="evidence" value="ECO:0007669"/>
    <property type="project" value="InterPro"/>
</dbReference>
<dbReference type="CDD" id="cd01412">
    <property type="entry name" value="SIRT5_Af1_CobB"/>
    <property type="match status" value="1"/>
</dbReference>
<evidence type="ECO:0000313" key="7">
    <source>
        <dbReference type="Proteomes" id="UP000027284"/>
    </source>
</evidence>
<accession>A0A062XVY7</accession>
<dbReference type="STRING" id="1312852.EG19_04985"/>
<name>A0A062XVY7_9BACT</name>
<feature type="domain" description="Deacetylase sirtuin-type" evidence="5">
    <location>
        <begin position="1"/>
        <end position="246"/>
    </location>
</feature>
<keyword evidence="2 3" id="KW-0520">NAD</keyword>
<comment type="caution">
    <text evidence="6">The sequence shown here is derived from an EMBL/GenBank/DDBJ whole genome shotgun (WGS) entry which is preliminary data.</text>
</comment>
<feature type="binding site" evidence="3 4">
    <location>
        <position position="150"/>
    </location>
    <ligand>
        <name>Zn(2+)</name>
        <dbReference type="ChEBI" id="CHEBI:29105"/>
    </ligand>
</feature>
<comment type="catalytic activity">
    <reaction evidence="3">
        <text>N(6)-succinyl-L-lysyl-[protein] + NAD(+) + H2O = 2''-O-succinyl-ADP-D-ribose + nicotinamide + L-lysyl-[protein]</text>
        <dbReference type="Rhea" id="RHEA:47668"/>
        <dbReference type="Rhea" id="RHEA-COMP:9752"/>
        <dbReference type="Rhea" id="RHEA-COMP:11877"/>
        <dbReference type="ChEBI" id="CHEBI:15377"/>
        <dbReference type="ChEBI" id="CHEBI:17154"/>
        <dbReference type="ChEBI" id="CHEBI:29969"/>
        <dbReference type="ChEBI" id="CHEBI:57540"/>
        <dbReference type="ChEBI" id="CHEBI:87830"/>
        <dbReference type="ChEBI" id="CHEBI:87832"/>
    </reaction>
</comment>
<dbReference type="InterPro" id="IPR050134">
    <property type="entry name" value="NAD-dep_sirtuin_deacylases"/>
</dbReference>
<dbReference type="GO" id="GO:0017136">
    <property type="term" value="F:histone deacetylase activity, NAD-dependent"/>
    <property type="evidence" value="ECO:0007669"/>
    <property type="project" value="TreeGrafter"/>
</dbReference>
<keyword evidence="3 4" id="KW-0862">Zinc</keyword>
<feature type="binding site" evidence="3">
    <location>
        <position position="66"/>
    </location>
    <ligand>
        <name>substrate</name>
    </ligand>
</feature>
<dbReference type="GO" id="GO:0036055">
    <property type="term" value="F:protein-succinyllysine desuccinylase activity"/>
    <property type="evidence" value="ECO:0007669"/>
    <property type="project" value="UniProtKB-UniRule"/>
</dbReference>
<dbReference type="GO" id="GO:0008270">
    <property type="term" value="F:zinc ion binding"/>
    <property type="evidence" value="ECO:0007669"/>
    <property type="project" value="UniProtKB-UniRule"/>
</dbReference>
<dbReference type="GO" id="GO:0070403">
    <property type="term" value="F:NAD+ binding"/>
    <property type="evidence" value="ECO:0007669"/>
    <property type="project" value="UniProtKB-UniRule"/>
</dbReference>
<comment type="subcellular location">
    <subcellularLocation>
        <location evidence="3">Cytoplasm</location>
    </subcellularLocation>
</comment>
<dbReference type="RefSeq" id="WP_053335127.1">
    <property type="nucleotide sequence ID" value="NZ_JMFG01000020.1"/>
</dbReference>
<organism evidence="6 7">
    <name type="scientific">Thermoanaerobaculum aquaticum</name>
    <dbReference type="NCBI Taxonomy" id="1312852"/>
    <lineage>
        <taxon>Bacteria</taxon>
        <taxon>Pseudomonadati</taxon>
        <taxon>Acidobacteriota</taxon>
        <taxon>Thermoanaerobaculia</taxon>
        <taxon>Thermoanaerobaculales</taxon>
        <taxon>Thermoanaerobaculaceae</taxon>
        <taxon>Thermoanaerobaculum</taxon>
    </lineage>
</organism>
<feature type="binding site" evidence="3">
    <location>
        <position position="69"/>
    </location>
    <ligand>
        <name>substrate</name>
    </ligand>
</feature>
<comment type="catalytic activity">
    <reaction evidence="3">
        <text>N(6)-acetyl-L-lysyl-[protein] + NAD(+) + H2O = 2''-O-acetyl-ADP-D-ribose + nicotinamide + L-lysyl-[protein]</text>
        <dbReference type="Rhea" id="RHEA:43636"/>
        <dbReference type="Rhea" id="RHEA-COMP:9752"/>
        <dbReference type="Rhea" id="RHEA-COMP:10731"/>
        <dbReference type="ChEBI" id="CHEBI:15377"/>
        <dbReference type="ChEBI" id="CHEBI:17154"/>
        <dbReference type="ChEBI" id="CHEBI:29969"/>
        <dbReference type="ChEBI" id="CHEBI:57540"/>
        <dbReference type="ChEBI" id="CHEBI:61930"/>
        <dbReference type="ChEBI" id="CHEBI:83767"/>
        <dbReference type="EC" id="2.3.1.286"/>
    </reaction>
</comment>
<dbReference type="EMBL" id="JMFG01000020">
    <property type="protein sequence ID" value="KDA53559.1"/>
    <property type="molecule type" value="Genomic_DNA"/>
</dbReference>
<proteinExistence type="inferred from homology"/>
<dbReference type="Pfam" id="PF02146">
    <property type="entry name" value="SIR2"/>
    <property type="match status" value="1"/>
</dbReference>
<dbReference type="InterPro" id="IPR029035">
    <property type="entry name" value="DHS-like_NAD/FAD-binding_dom"/>
</dbReference>
<dbReference type="HAMAP" id="MF_01121">
    <property type="entry name" value="Sirtuin_ClassIII"/>
    <property type="match status" value="1"/>
</dbReference>
<dbReference type="Proteomes" id="UP000027284">
    <property type="component" value="Unassembled WGS sequence"/>
</dbReference>
<feature type="binding site" evidence="3">
    <location>
        <begin position="100"/>
        <end position="103"/>
    </location>
    <ligand>
        <name>NAD(+)</name>
        <dbReference type="ChEBI" id="CHEBI:57540"/>
    </ligand>
</feature>
<feature type="active site" description="Proton acceptor" evidence="3 4">
    <location>
        <position position="118"/>
    </location>
</feature>
<feature type="binding site" evidence="3">
    <location>
        <position position="231"/>
    </location>
    <ligand>
        <name>NAD(+)</name>
        <dbReference type="ChEBI" id="CHEBI:57540"/>
    </ligand>
</feature>
<dbReference type="InterPro" id="IPR027546">
    <property type="entry name" value="Sirtuin_class_III"/>
</dbReference>
<feature type="binding site" evidence="3 4">
    <location>
        <position position="126"/>
    </location>
    <ligand>
        <name>Zn(2+)</name>
        <dbReference type="ChEBI" id="CHEBI:29105"/>
    </ligand>
</feature>
<comment type="function">
    <text evidence="3">NAD-dependent lysine deacetylase and desuccinylase that specifically removes acetyl and succinyl groups on target proteins. Modulates the activities of several proteins which are inactive in their acylated form.</text>
</comment>
<feature type="binding site" evidence="3">
    <location>
        <begin position="22"/>
        <end position="41"/>
    </location>
    <ligand>
        <name>NAD(+)</name>
        <dbReference type="ChEBI" id="CHEBI:57540"/>
    </ligand>
</feature>
<evidence type="ECO:0000313" key="6">
    <source>
        <dbReference type="EMBL" id="KDA53559.1"/>
    </source>
</evidence>
<feature type="binding site" evidence="3">
    <location>
        <begin position="213"/>
        <end position="215"/>
    </location>
    <ligand>
        <name>NAD(+)</name>
        <dbReference type="ChEBI" id="CHEBI:57540"/>
    </ligand>
</feature>
<feature type="binding site" evidence="3 4">
    <location>
        <position position="147"/>
    </location>
    <ligand>
        <name>Zn(2+)</name>
        <dbReference type="ChEBI" id="CHEBI:29105"/>
    </ligand>
</feature>
<dbReference type="GO" id="GO:0005737">
    <property type="term" value="C:cytoplasm"/>
    <property type="evidence" value="ECO:0007669"/>
    <property type="project" value="UniProtKB-SubCell"/>
</dbReference>
<keyword evidence="7" id="KW-1185">Reference proteome</keyword>
<dbReference type="InterPro" id="IPR026590">
    <property type="entry name" value="Ssirtuin_cat_dom"/>
</dbReference>
<reference evidence="6 7" key="1">
    <citation type="submission" date="2014-04" db="EMBL/GenBank/DDBJ databases">
        <title>The Genome Sequence of Thermoanaerobaculum aquaticum MP-01, The First Cultivated Group 23 Acidobacterium.</title>
        <authorList>
            <person name="Stamps B.W."/>
            <person name="Losey N.A."/>
            <person name="Lawson P.A."/>
            <person name="Stevenson B.S."/>
        </authorList>
    </citation>
    <scope>NUCLEOTIDE SEQUENCE [LARGE SCALE GENOMIC DNA]</scope>
    <source>
        <strain evidence="6 7">MP-01</strain>
    </source>
</reference>
<evidence type="ECO:0000259" key="5">
    <source>
        <dbReference type="PROSITE" id="PS50305"/>
    </source>
</evidence>
<protein>
    <recommendedName>
        <fullName evidence="3">NAD-dependent protein deacylase</fullName>
        <ecNumber evidence="3">2.3.1.286</ecNumber>
    </recommendedName>
    <alternativeName>
        <fullName evidence="3">Regulatory protein SIR2 homolog</fullName>
    </alternativeName>
</protein>
<dbReference type="PANTHER" id="PTHR11085">
    <property type="entry name" value="NAD-DEPENDENT PROTEIN DEACYLASE SIRTUIN-5, MITOCHONDRIAL-RELATED"/>
    <property type="match status" value="1"/>
</dbReference>
<gene>
    <name evidence="3" type="primary">cobB</name>
    <name evidence="6" type="ORF">EG19_04985</name>
</gene>
<feature type="binding site" evidence="3 4">
    <location>
        <position position="129"/>
    </location>
    <ligand>
        <name>Zn(2+)</name>
        <dbReference type="ChEBI" id="CHEBI:29105"/>
    </ligand>
</feature>
<keyword evidence="3" id="KW-0963">Cytoplasm</keyword>
<dbReference type="Gene3D" id="3.30.1600.10">
    <property type="entry name" value="SIR2/SIRT2 'Small Domain"/>
    <property type="match status" value="1"/>
</dbReference>
<evidence type="ECO:0000256" key="2">
    <source>
        <dbReference type="ARBA" id="ARBA00023027"/>
    </source>
</evidence>